<dbReference type="GO" id="GO:0016765">
    <property type="term" value="F:transferase activity, transferring alkyl or aryl (other than methyl) groups"/>
    <property type="evidence" value="ECO:0007669"/>
    <property type="project" value="InterPro"/>
</dbReference>
<evidence type="ECO:0000256" key="3">
    <source>
        <dbReference type="ARBA" id="ARBA00022989"/>
    </source>
</evidence>
<dbReference type="InterPro" id="IPR050475">
    <property type="entry name" value="Prenyltransferase_related"/>
</dbReference>
<keyword evidence="2 5" id="KW-0812">Transmembrane</keyword>
<dbReference type="AlphaFoldDB" id="A0A075FKF0"/>
<dbReference type="Pfam" id="PF01040">
    <property type="entry name" value="UbiA"/>
    <property type="match status" value="1"/>
</dbReference>
<keyword evidence="6" id="KW-0808">Transferase</keyword>
<comment type="subcellular location">
    <subcellularLocation>
        <location evidence="1">Cell membrane</location>
        <topology evidence="1">Multi-pass membrane protein</topology>
    </subcellularLocation>
</comment>
<dbReference type="Gene3D" id="1.10.357.140">
    <property type="entry name" value="UbiA prenyltransferase"/>
    <property type="match status" value="1"/>
</dbReference>
<dbReference type="PANTHER" id="PTHR42723:SF1">
    <property type="entry name" value="CHLOROPHYLL SYNTHASE, CHLOROPLASTIC"/>
    <property type="match status" value="1"/>
</dbReference>
<organism evidence="6">
    <name type="scientific">uncultured marine group II/III euryarchaeote AD1000_19_F05</name>
    <dbReference type="NCBI Taxonomy" id="1457732"/>
    <lineage>
        <taxon>Archaea</taxon>
        <taxon>Methanobacteriati</taxon>
        <taxon>Methanobacteriota</taxon>
        <taxon>environmental samples</taxon>
    </lineage>
</organism>
<evidence type="ECO:0000313" key="6">
    <source>
        <dbReference type="EMBL" id="AIE91980.1"/>
    </source>
</evidence>
<accession>A0A075FKF0</accession>
<evidence type="ECO:0000256" key="1">
    <source>
        <dbReference type="ARBA" id="ARBA00004651"/>
    </source>
</evidence>
<keyword evidence="4 5" id="KW-0472">Membrane</keyword>
<dbReference type="InterPro" id="IPR000537">
    <property type="entry name" value="UbiA_prenyltransferase"/>
</dbReference>
<dbReference type="InterPro" id="IPR044878">
    <property type="entry name" value="UbiA_sf"/>
</dbReference>
<sequence length="301" mass="32055">MGNSGVMGSWWVLFRAGNSTTGVLGVLLGSMLALGGLPEGKLASITALQAISVWAFMCSWNALNDYLDLEIDRVNRPDRPLPSGAISEPSAKRGIALMMATSLLSIVGALGIARGLEGGVEGWYPAVVIWASALFLLTNYESSGPYSLRLKDRGLPGNVAISLSVGMLVLFGAAGVFEPFNLRAWSMFVVGVLYTLAREIVKDIEDMEGDKGRSTYAMRVGPEKARTVAWVILLLTLASLLMPFGIGVFPELHLLGVIPAVVLLLTVKGRLMASEDHAAQQLIKKSMYLALAAFLGSSLLA</sequence>
<dbReference type="PANTHER" id="PTHR42723">
    <property type="entry name" value="CHLOROPHYLL SYNTHASE"/>
    <property type="match status" value="1"/>
</dbReference>
<feature type="transmembrane region" description="Helical" evidence="5">
    <location>
        <begin position="12"/>
        <end position="36"/>
    </location>
</feature>
<protein>
    <submittedName>
        <fullName evidence="6">Prenyltransferase (UbiA)</fullName>
    </submittedName>
</protein>
<name>A0A075FKF0_9EURY</name>
<evidence type="ECO:0000256" key="4">
    <source>
        <dbReference type="ARBA" id="ARBA00023136"/>
    </source>
</evidence>
<feature type="transmembrane region" description="Helical" evidence="5">
    <location>
        <begin position="228"/>
        <end position="246"/>
    </location>
</feature>
<gene>
    <name evidence="6" type="primary">ubiA</name>
</gene>
<feature type="transmembrane region" description="Helical" evidence="5">
    <location>
        <begin position="95"/>
        <end position="116"/>
    </location>
</feature>
<feature type="transmembrane region" description="Helical" evidence="5">
    <location>
        <begin position="159"/>
        <end position="177"/>
    </location>
</feature>
<reference evidence="6" key="1">
    <citation type="journal article" date="2014" name="Genome Biol. Evol.">
        <title>Pangenome evidence for extensive interdomain horizontal transfer affecting lineage core and shell genes in uncultured planktonic thaumarchaeota and euryarchaeota.</title>
        <authorList>
            <person name="Deschamps P."/>
            <person name="Zivanovic Y."/>
            <person name="Moreira D."/>
            <person name="Rodriguez-Valera F."/>
            <person name="Lopez-Garcia P."/>
        </authorList>
    </citation>
    <scope>NUCLEOTIDE SEQUENCE</scope>
</reference>
<dbReference type="GO" id="GO:0005886">
    <property type="term" value="C:plasma membrane"/>
    <property type="evidence" value="ECO:0007669"/>
    <property type="project" value="UniProtKB-SubCell"/>
</dbReference>
<evidence type="ECO:0000256" key="2">
    <source>
        <dbReference type="ARBA" id="ARBA00022692"/>
    </source>
</evidence>
<feature type="transmembrane region" description="Helical" evidence="5">
    <location>
        <begin position="122"/>
        <end position="138"/>
    </location>
</feature>
<keyword evidence="3 5" id="KW-1133">Transmembrane helix</keyword>
<proteinExistence type="predicted"/>
<dbReference type="CDD" id="cd13961">
    <property type="entry name" value="PT_UbiA_DGGGPS"/>
    <property type="match status" value="1"/>
</dbReference>
<dbReference type="EMBL" id="KF900354">
    <property type="protein sequence ID" value="AIE91980.1"/>
    <property type="molecule type" value="Genomic_DNA"/>
</dbReference>
<evidence type="ECO:0000256" key="5">
    <source>
        <dbReference type="SAM" id="Phobius"/>
    </source>
</evidence>